<dbReference type="AlphaFoldDB" id="A0A517YS78"/>
<dbReference type="Gene3D" id="2.180.10.10">
    <property type="entry name" value="RHS repeat-associated core"/>
    <property type="match status" value="1"/>
</dbReference>
<evidence type="ECO:0000256" key="1">
    <source>
        <dbReference type="SAM" id="Phobius"/>
    </source>
</evidence>
<protein>
    <submittedName>
        <fullName evidence="2">Uncharacterized protein</fullName>
    </submittedName>
</protein>
<dbReference type="OrthoDB" id="291501at2"/>
<keyword evidence="1" id="KW-1133">Transmembrane helix</keyword>
<proteinExistence type="predicted"/>
<feature type="transmembrane region" description="Helical" evidence="1">
    <location>
        <begin position="6"/>
        <end position="28"/>
    </location>
</feature>
<gene>
    <name evidence="2" type="ORF">KS4_11220</name>
</gene>
<accession>A0A517YS78</accession>
<dbReference type="Proteomes" id="UP000317369">
    <property type="component" value="Chromosome"/>
</dbReference>
<keyword evidence="1" id="KW-0472">Membrane</keyword>
<evidence type="ECO:0000313" key="2">
    <source>
        <dbReference type="EMBL" id="QDU33080.1"/>
    </source>
</evidence>
<organism evidence="2 3">
    <name type="scientific">Poriferisphaera corsica</name>
    <dbReference type="NCBI Taxonomy" id="2528020"/>
    <lineage>
        <taxon>Bacteria</taxon>
        <taxon>Pseudomonadati</taxon>
        <taxon>Planctomycetota</taxon>
        <taxon>Phycisphaerae</taxon>
        <taxon>Phycisphaerales</taxon>
        <taxon>Phycisphaeraceae</taxon>
        <taxon>Poriferisphaera</taxon>
    </lineage>
</organism>
<reference evidence="2 3" key="1">
    <citation type="submission" date="2019-02" db="EMBL/GenBank/DDBJ databases">
        <title>Deep-cultivation of Planctomycetes and their phenomic and genomic characterization uncovers novel biology.</title>
        <authorList>
            <person name="Wiegand S."/>
            <person name="Jogler M."/>
            <person name="Boedeker C."/>
            <person name="Pinto D."/>
            <person name="Vollmers J."/>
            <person name="Rivas-Marin E."/>
            <person name="Kohn T."/>
            <person name="Peeters S.H."/>
            <person name="Heuer A."/>
            <person name="Rast P."/>
            <person name="Oberbeckmann S."/>
            <person name="Bunk B."/>
            <person name="Jeske O."/>
            <person name="Meyerdierks A."/>
            <person name="Storesund J.E."/>
            <person name="Kallscheuer N."/>
            <person name="Luecker S."/>
            <person name="Lage O.M."/>
            <person name="Pohl T."/>
            <person name="Merkel B.J."/>
            <person name="Hornburger P."/>
            <person name="Mueller R.-W."/>
            <person name="Bruemmer F."/>
            <person name="Labrenz M."/>
            <person name="Spormann A.M."/>
            <person name="Op den Camp H."/>
            <person name="Overmann J."/>
            <person name="Amann R."/>
            <person name="Jetten M.S.M."/>
            <person name="Mascher T."/>
            <person name="Medema M.H."/>
            <person name="Devos D.P."/>
            <person name="Kaster A.-K."/>
            <person name="Ovreas L."/>
            <person name="Rohde M."/>
            <person name="Galperin M.Y."/>
            <person name="Jogler C."/>
        </authorList>
    </citation>
    <scope>NUCLEOTIDE SEQUENCE [LARGE SCALE GENOMIC DNA]</scope>
    <source>
        <strain evidence="2 3">KS4</strain>
    </source>
</reference>
<sequence precursor="true">MVHMKSILPILMATFTMMLCSTDAMAMYNPKLGRFMQRDSLNQNRTGGGYHDGLNLYQYIISASIKHNDPLGTSVVGLGPGDHKFRCEKPTCGPNKTPYKPLRETCCNGKVYTQMMVDHGVLGMQKVE</sequence>
<evidence type="ECO:0000313" key="3">
    <source>
        <dbReference type="Proteomes" id="UP000317369"/>
    </source>
</evidence>
<keyword evidence="3" id="KW-1185">Reference proteome</keyword>
<name>A0A517YS78_9BACT</name>
<keyword evidence="1" id="KW-0812">Transmembrane</keyword>
<dbReference type="KEGG" id="pcor:KS4_11220"/>
<dbReference type="RefSeq" id="WP_145075625.1">
    <property type="nucleotide sequence ID" value="NZ_CP036425.1"/>
</dbReference>
<dbReference type="EMBL" id="CP036425">
    <property type="protein sequence ID" value="QDU33080.1"/>
    <property type="molecule type" value="Genomic_DNA"/>
</dbReference>